<dbReference type="OrthoDB" id="3763870at2"/>
<gene>
    <name evidence="1" type="ORF">BAY60_32515</name>
</gene>
<dbReference type="AlphaFoldDB" id="A0A2V4AHS1"/>
<protein>
    <submittedName>
        <fullName evidence="1">Uncharacterized protein</fullName>
    </submittedName>
</protein>
<sequence>MDGAGLTRPEAITRALPLLDSVPDPLDTRHGYLDLLGEVEREPPGAVQSLWESTVGSALYDPVQSLGRRVFTALRPPVSRLAIPPGGRVLDAGCGPGDVTAELGSAAGPDGLALGVDVSDSMLARAVRAHAEPNVGFVRADVRRLPFADATFDAVSCLAVLQLVPEPFRVLGELVRVLVPGGRLAILVPAPAGPLSRRLSRLIPNAAGLTLLSAEELAESLHAHGVTTVHTRQNGPVLSVLASGSA</sequence>
<reference evidence="1 2" key="1">
    <citation type="submission" date="2016-07" db="EMBL/GenBank/DDBJ databases">
        <title>Draft genome sequence of Prauserella muralis DSM 45305, isolated from a mould-covered wall in an indoor environment.</title>
        <authorList>
            <person name="Ruckert C."/>
            <person name="Albersmeier A."/>
            <person name="Jiang C.-L."/>
            <person name="Jiang Y."/>
            <person name="Kalinowski J."/>
            <person name="Schneider O."/>
            <person name="Winkler A."/>
            <person name="Zotchev S.B."/>
        </authorList>
    </citation>
    <scope>NUCLEOTIDE SEQUENCE [LARGE SCALE GENOMIC DNA]</scope>
    <source>
        <strain evidence="1 2">DSM 45305</strain>
    </source>
</reference>
<dbReference type="Pfam" id="PF08241">
    <property type="entry name" value="Methyltransf_11"/>
    <property type="match status" value="1"/>
</dbReference>
<dbReference type="InterPro" id="IPR013216">
    <property type="entry name" value="Methyltransf_11"/>
</dbReference>
<evidence type="ECO:0000313" key="2">
    <source>
        <dbReference type="Proteomes" id="UP000249915"/>
    </source>
</evidence>
<dbReference type="Proteomes" id="UP000249915">
    <property type="component" value="Unassembled WGS sequence"/>
</dbReference>
<evidence type="ECO:0000313" key="1">
    <source>
        <dbReference type="EMBL" id="PXY19465.1"/>
    </source>
</evidence>
<name>A0A2V4AHS1_9PSEU</name>
<dbReference type="RefSeq" id="WP_112285394.1">
    <property type="nucleotide sequence ID" value="NZ_MASW01000007.1"/>
</dbReference>
<keyword evidence="2" id="KW-1185">Reference proteome</keyword>
<proteinExistence type="predicted"/>
<dbReference type="Gene3D" id="3.40.50.150">
    <property type="entry name" value="Vaccinia Virus protein VP39"/>
    <property type="match status" value="1"/>
</dbReference>
<dbReference type="EMBL" id="MASW01000007">
    <property type="protein sequence ID" value="PXY19465.1"/>
    <property type="molecule type" value="Genomic_DNA"/>
</dbReference>
<organism evidence="1 2">
    <name type="scientific">Prauserella muralis</name>
    <dbReference type="NCBI Taxonomy" id="588067"/>
    <lineage>
        <taxon>Bacteria</taxon>
        <taxon>Bacillati</taxon>
        <taxon>Actinomycetota</taxon>
        <taxon>Actinomycetes</taxon>
        <taxon>Pseudonocardiales</taxon>
        <taxon>Pseudonocardiaceae</taxon>
        <taxon>Prauserella</taxon>
    </lineage>
</organism>
<comment type="caution">
    <text evidence="1">The sequence shown here is derived from an EMBL/GenBank/DDBJ whole genome shotgun (WGS) entry which is preliminary data.</text>
</comment>
<dbReference type="InterPro" id="IPR029063">
    <property type="entry name" value="SAM-dependent_MTases_sf"/>
</dbReference>
<dbReference type="PANTHER" id="PTHR43591">
    <property type="entry name" value="METHYLTRANSFERASE"/>
    <property type="match status" value="1"/>
</dbReference>
<dbReference type="GO" id="GO:0008757">
    <property type="term" value="F:S-adenosylmethionine-dependent methyltransferase activity"/>
    <property type="evidence" value="ECO:0007669"/>
    <property type="project" value="InterPro"/>
</dbReference>
<dbReference type="CDD" id="cd02440">
    <property type="entry name" value="AdoMet_MTases"/>
    <property type="match status" value="1"/>
</dbReference>
<dbReference type="SUPFAM" id="SSF53335">
    <property type="entry name" value="S-adenosyl-L-methionine-dependent methyltransferases"/>
    <property type="match status" value="1"/>
</dbReference>
<accession>A0A2V4AHS1</accession>